<dbReference type="STRING" id="1423726.FC07_GL000429"/>
<dbReference type="Proteomes" id="UP000051461">
    <property type="component" value="Unassembled WGS sequence"/>
</dbReference>
<reference evidence="1 2" key="1">
    <citation type="journal article" date="2015" name="Genome Announc.">
        <title>Expanding the biotechnology potential of lactobacilli through comparative genomics of 213 strains and associated genera.</title>
        <authorList>
            <person name="Sun Z."/>
            <person name="Harris H.M."/>
            <person name="McCann A."/>
            <person name="Guo C."/>
            <person name="Argimon S."/>
            <person name="Zhang W."/>
            <person name="Yang X."/>
            <person name="Jeffery I.B."/>
            <person name="Cooney J.C."/>
            <person name="Kagawa T.F."/>
            <person name="Liu W."/>
            <person name="Song Y."/>
            <person name="Salvetti E."/>
            <person name="Wrobel A."/>
            <person name="Rasinkangas P."/>
            <person name="Parkhill J."/>
            <person name="Rea M.C."/>
            <person name="O'Sullivan O."/>
            <person name="Ritari J."/>
            <person name="Douillard F.P."/>
            <person name="Paul Ross R."/>
            <person name="Yang R."/>
            <person name="Briner A.E."/>
            <person name="Felis G.E."/>
            <person name="de Vos W.M."/>
            <person name="Barrangou R."/>
            <person name="Klaenhammer T.R."/>
            <person name="Caufield P.W."/>
            <person name="Cui Y."/>
            <person name="Zhang H."/>
            <person name="O'Toole P.W."/>
        </authorList>
    </citation>
    <scope>NUCLEOTIDE SEQUENCE [LARGE SCALE GENOMIC DNA]</scope>
    <source>
        <strain evidence="1 2">DSM 20003</strain>
    </source>
</reference>
<dbReference type="PATRIC" id="fig|1423726.3.peg.445"/>
<organism evidence="1 2">
    <name type="scientific">Loigolactobacillus bifermentans DSM 20003</name>
    <dbReference type="NCBI Taxonomy" id="1423726"/>
    <lineage>
        <taxon>Bacteria</taxon>
        <taxon>Bacillati</taxon>
        <taxon>Bacillota</taxon>
        <taxon>Bacilli</taxon>
        <taxon>Lactobacillales</taxon>
        <taxon>Lactobacillaceae</taxon>
        <taxon>Loigolactobacillus</taxon>
    </lineage>
</organism>
<dbReference type="AlphaFoldDB" id="A0A0R1GQF5"/>
<evidence type="ECO:0000313" key="1">
    <source>
        <dbReference type="EMBL" id="KRK34675.1"/>
    </source>
</evidence>
<keyword evidence="2" id="KW-1185">Reference proteome</keyword>
<protein>
    <submittedName>
        <fullName evidence="1">Uncharacterized protein</fullName>
    </submittedName>
</protein>
<proteinExistence type="predicted"/>
<evidence type="ECO:0000313" key="2">
    <source>
        <dbReference type="Proteomes" id="UP000051461"/>
    </source>
</evidence>
<sequence>MVCWTINLLWLSLNSSAQIVNYFFILFNWSRLIFNRVTALVVFNLELVFV</sequence>
<name>A0A0R1GQF5_9LACO</name>
<accession>A0A0R1GQF5</accession>
<comment type="caution">
    <text evidence="1">The sequence shown here is derived from an EMBL/GenBank/DDBJ whole genome shotgun (WGS) entry which is preliminary data.</text>
</comment>
<gene>
    <name evidence="1" type="ORF">FC07_GL000429</name>
</gene>
<dbReference type="EMBL" id="AZDA01000090">
    <property type="protein sequence ID" value="KRK34675.1"/>
    <property type="molecule type" value="Genomic_DNA"/>
</dbReference>